<dbReference type="InterPro" id="IPR029787">
    <property type="entry name" value="Nucleotide_cyclase"/>
</dbReference>
<dbReference type="Gene3D" id="3.20.20.450">
    <property type="entry name" value="EAL domain"/>
    <property type="match status" value="1"/>
</dbReference>
<feature type="domain" description="PAC" evidence="4">
    <location>
        <begin position="232"/>
        <end position="284"/>
    </location>
</feature>
<dbReference type="InterPro" id="IPR011006">
    <property type="entry name" value="CheY-like_superfamily"/>
</dbReference>
<keyword evidence="8" id="KW-1185">Reference proteome</keyword>
<dbReference type="RefSeq" id="WP_188750485.1">
    <property type="nucleotide sequence ID" value="NZ_BMIJ01000007.1"/>
</dbReference>
<evidence type="ECO:0000313" key="8">
    <source>
        <dbReference type="Proteomes" id="UP000629025"/>
    </source>
</evidence>
<comment type="caution">
    <text evidence="7">The sequence shown here is derived from an EMBL/GenBank/DDBJ whole genome shotgun (WGS) entry which is preliminary data.</text>
</comment>
<name>A0ABQ1KQS1_9GAMM</name>
<dbReference type="PROSITE" id="PS50883">
    <property type="entry name" value="EAL"/>
    <property type="match status" value="1"/>
</dbReference>
<accession>A0ABQ1KQS1</accession>
<evidence type="ECO:0000259" key="6">
    <source>
        <dbReference type="PROSITE" id="PS50887"/>
    </source>
</evidence>
<keyword evidence="1" id="KW-0597">Phosphoprotein</keyword>
<evidence type="ECO:0000259" key="4">
    <source>
        <dbReference type="PROSITE" id="PS50113"/>
    </source>
</evidence>
<dbReference type="PROSITE" id="PS50113">
    <property type="entry name" value="PAC"/>
    <property type="match status" value="1"/>
</dbReference>
<dbReference type="Gene3D" id="3.30.70.270">
    <property type="match status" value="1"/>
</dbReference>
<dbReference type="InterPro" id="IPR000160">
    <property type="entry name" value="GGDEF_dom"/>
</dbReference>
<dbReference type="InterPro" id="IPR035965">
    <property type="entry name" value="PAS-like_dom_sf"/>
</dbReference>
<dbReference type="Proteomes" id="UP000629025">
    <property type="component" value="Unassembled WGS sequence"/>
</dbReference>
<dbReference type="Pfam" id="PF08448">
    <property type="entry name" value="PAS_4"/>
    <property type="match status" value="1"/>
</dbReference>
<dbReference type="Pfam" id="PF00990">
    <property type="entry name" value="GGDEF"/>
    <property type="match status" value="1"/>
</dbReference>
<sequence>MQQENGVELVRSDGGLPNILIVDDRPENHRVIKRILHEVKATFHYAHSGKEGLSMALREKYAVILLDVMMPDMDGFETASLLRCNESTRHVPLIFITAADPSKELEFKGYEVGAVDYLFKPINAHSLRSKIQVFLELEDQRSRLQRTLGDVQRLESKNRLLLESIGEGILGVDAQGRITYTNPACEKLLGLPEAQLSGRGIQEFVNLSHHQEEHIAWQDSQVFKRCNAGLTFHEEFGLFYNKEKQVFPVKYLANPIHDGNRMVGVVIAFQDITQRRKIEEQLSRLAQFDTLTGLLNRGTFEKHLHRAIERADSNRRGFSLLHLDIDHFRQVNDQFGHDVGDLLLQEVSHRVCRLIRDGDLIGRLGGDEFIILLESFTEHHNRNAAQLAERIIDVLSEAFKIHGHEFFIGASIGIATFPESGELFEPLLQAAELAMFKAKSSGRQNFQFFTEELQQQALAAMELERNLRRALAQQEFELYYQPKLELGSGRILGCEALVRWKPDGNMTIGPDTFIPKLEEMGRIGQLGDWIIDQVCRQLKHWRDEHGLSLCVAVNLSVKQLQQEALPEQVGLLLDQYELPRDCIEFEITESMMMHDPESAVATLSAFQFLGIAVSVDDFGTGYSSFGYLQHLPLDALKIDRLFIQRLFQEEKSAEIVRAIISLAHNLNLKVIAEGVETQQQLAFLQDEGCDFAQGYLISRPVPAEEMTQLLLGHRDGKQ</sequence>
<dbReference type="CDD" id="cd00130">
    <property type="entry name" value="PAS"/>
    <property type="match status" value="1"/>
</dbReference>
<feature type="domain" description="PAS" evidence="3">
    <location>
        <begin position="154"/>
        <end position="206"/>
    </location>
</feature>
<dbReference type="CDD" id="cd01948">
    <property type="entry name" value="EAL"/>
    <property type="match status" value="1"/>
</dbReference>
<protein>
    <submittedName>
        <fullName evidence="7">Two-component system response regulator</fullName>
    </submittedName>
</protein>
<dbReference type="SUPFAM" id="SSF55785">
    <property type="entry name" value="PYP-like sensor domain (PAS domain)"/>
    <property type="match status" value="1"/>
</dbReference>
<evidence type="ECO:0000313" key="7">
    <source>
        <dbReference type="EMBL" id="GGC04885.1"/>
    </source>
</evidence>
<dbReference type="SMART" id="SM00267">
    <property type="entry name" value="GGDEF"/>
    <property type="match status" value="1"/>
</dbReference>
<organism evidence="7 8">
    <name type="scientific">Marinobacterium zhoushanense</name>
    <dbReference type="NCBI Taxonomy" id="1679163"/>
    <lineage>
        <taxon>Bacteria</taxon>
        <taxon>Pseudomonadati</taxon>
        <taxon>Pseudomonadota</taxon>
        <taxon>Gammaproteobacteria</taxon>
        <taxon>Oceanospirillales</taxon>
        <taxon>Oceanospirillaceae</taxon>
        <taxon>Marinobacterium</taxon>
    </lineage>
</organism>
<dbReference type="InterPro" id="IPR035919">
    <property type="entry name" value="EAL_sf"/>
</dbReference>
<dbReference type="PROSITE" id="PS50112">
    <property type="entry name" value="PAS"/>
    <property type="match status" value="1"/>
</dbReference>
<dbReference type="NCBIfam" id="TIGR00229">
    <property type="entry name" value="sensory_box"/>
    <property type="match status" value="1"/>
</dbReference>
<dbReference type="SMART" id="SM00091">
    <property type="entry name" value="PAS"/>
    <property type="match status" value="1"/>
</dbReference>
<proteinExistence type="predicted"/>
<dbReference type="SUPFAM" id="SSF141868">
    <property type="entry name" value="EAL domain-like"/>
    <property type="match status" value="1"/>
</dbReference>
<dbReference type="Pfam" id="PF00563">
    <property type="entry name" value="EAL"/>
    <property type="match status" value="1"/>
</dbReference>
<evidence type="ECO:0000256" key="1">
    <source>
        <dbReference type="PROSITE-ProRule" id="PRU00169"/>
    </source>
</evidence>
<dbReference type="SMART" id="SM00052">
    <property type="entry name" value="EAL"/>
    <property type="match status" value="1"/>
</dbReference>
<dbReference type="InterPro" id="IPR001633">
    <property type="entry name" value="EAL_dom"/>
</dbReference>
<dbReference type="NCBIfam" id="TIGR00254">
    <property type="entry name" value="GGDEF"/>
    <property type="match status" value="1"/>
</dbReference>
<dbReference type="PROSITE" id="PS50110">
    <property type="entry name" value="RESPONSE_REGULATORY"/>
    <property type="match status" value="1"/>
</dbReference>
<feature type="domain" description="Response regulatory" evidence="2">
    <location>
        <begin position="18"/>
        <end position="135"/>
    </location>
</feature>
<dbReference type="CDD" id="cd01949">
    <property type="entry name" value="GGDEF"/>
    <property type="match status" value="1"/>
</dbReference>
<dbReference type="Gene3D" id="3.30.450.20">
    <property type="entry name" value="PAS domain"/>
    <property type="match status" value="1"/>
</dbReference>
<feature type="modified residue" description="4-aspartylphosphate" evidence="1">
    <location>
        <position position="67"/>
    </location>
</feature>
<dbReference type="Pfam" id="PF00072">
    <property type="entry name" value="Response_reg"/>
    <property type="match status" value="1"/>
</dbReference>
<dbReference type="PANTHER" id="PTHR44757:SF2">
    <property type="entry name" value="BIOFILM ARCHITECTURE MAINTENANCE PROTEIN MBAA"/>
    <property type="match status" value="1"/>
</dbReference>
<evidence type="ECO:0000259" key="5">
    <source>
        <dbReference type="PROSITE" id="PS50883"/>
    </source>
</evidence>
<dbReference type="InterPro" id="IPR000700">
    <property type="entry name" value="PAS-assoc_C"/>
</dbReference>
<feature type="domain" description="GGDEF" evidence="6">
    <location>
        <begin position="316"/>
        <end position="451"/>
    </location>
</feature>
<dbReference type="SUPFAM" id="SSF52172">
    <property type="entry name" value="CheY-like"/>
    <property type="match status" value="1"/>
</dbReference>
<dbReference type="PROSITE" id="PS50887">
    <property type="entry name" value="GGDEF"/>
    <property type="match status" value="1"/>
</dbReference>
<feature type="domain" description="EAL" evidence="5">
    <location>
        <begin position="460"/>
        <end position="714"/>
    </location>
</feature>
<evidence type="ECO:0000259" key="3">
    <source>
        <dbReference type="PROSITE" id="PS50112"/>
    </source>
</evidence>
<dbReference type="InterPro" id="IPR013656">
    <property type="entry name" value="PAS_4"/>
</dbReference>
<evidence type="ECO:0000259" key="2">
    <source>
        <dbReference type="PROSITE" id="PS50110"/>
    </source>
</evidence>
<dbReference type="EMBL" id="BMIJ01000007">
    <property type="protein sequence ID" value="GGC04885.1"/>
    <property type="molecule type" value="Genomic_DNA"/>
</dbReference>
<gene>
    <name evidence="7" type="ORF">GCM10011352_33820</name>
</gene>
<dbReference type="SMART" id="SM00448">
    <property type="entry name" value="REC"/>
    <property type="match status" value="1"/>
</dbReference>
<dbReference type="InterPro" id="IPR052155">
    <property type="entry name" value="Biofilm_reg_signaling"/>
</dbReference>
<dbReference type="InterPro" id="IPR043128">
    <property type="entry name" value="Rev_trsase/Diguanyl_cyclase"/>
</dbReference>
<dbReference type="Gene3D" id="3.40.50.2300">
    <property type="match status" value="1"/>
</dbReference>
<dbReference type="InterPro" id="IPR001789">
    <property type="entry name" value="Sig_transdc_resp-reg_receiver"/>
</dbReference>
<dbReference type="InterPro" id="IPR000014">
    <property type="entry name" value="PAS"/>
</dbReference>
<dbReference type="PANTHER" id="PTHR44757">
    <property type="entry name" value="DIGUANYLATE CYCLASE DGCP"/>
    <property type="match status" value="1"/>
</dbReference>
<reference evidence="8" key="1">
    <citation type="journal article" date="2019" name="Int. J. Syst. Evol. Microbiol.">
        <title>The Global Catalogue of Microorganisms (GCM) 10K type strain sequencing project: providing services to taxonomists for standard genome sequencing and annotation.</title>
        <authorList>
            <consortium name="The Broad Institute Genomics Platform"/>
            <consortium name="The Broad Institute Genome Sequencing Center for Infectious Disease"/>
            <person name="Wu L."/>
            <person name="Ma J."/>
        </authorList>
    </citation>
    <scope>NUCLEOTIDE SEQUENCE [LARGE SCALE GENOMIC DNA]</scope>
    <source>
        <strain evidence="8">CGMCC 1.15341</strain>
    </source>
</reference>
<dbReference type="SUPFAM" id="SSF55073">
    <property type="entry name" value="Nucleotide cyclase"/>
    <property type="match status" value="1"/>
</dbReference>